<dbReference type="Gene3D" id="1.10.10.2910">
    <property type="match status" value="1"/>
</dbReference>
<evidence type="ECO:0000259" key="1">
    <source>
        <dbReference type="Pfam" id="PF06114"/>
    </source>
</evidence>
<dbReference type="InterPro" id="IPR052345">
    <property type="entry name" value="Rad_response_metalloprotease"/>
</dbReference>
<dbReference type="Proteomes" id="UP001198200">
    <property type="component" value="Unassembled WGS sequence"/>
</dbReference>
<name>A0AAE3E4P9_9FIRM</name>
<dbReference type="InterPro" id="IPR010359">
    <property type="entry name" value="IrrE_HExxH"/>
</dbReference>
<gene>
    <name evidence="2" type="ORF">LKD48_08415</name>
</gene>
<dbReference type="EMBL" id="JAJEQN010000018">
    <property type="protein sequence ID" value="MCC2221653.1"/>
    <property type="molecule type" value="Genomic_DNA"/>
</dbReference>
<accession>A0AAE3E4P9</accession>
<dbReference type="Pfam" id="PF06114">
    <property type="entry name" value="Peptidase_M78"/>
    <property type="match status" value="1"/>
</dbReference>
<evidence type="ECO:0000313" key="2">
    <source>
        <dbReference type="EMBL" id="MCC2221653.1"/>
    </source>
</evidence>
<dbReference type="PANTHER" id="PTHR43236:SF2">
    <property type="entry name" value="BLL0069 PROTEIN"/>
    <property type="match status" value="1"/>
</dbReference>
<dbReference type="PANTHER" id="PTHR43236">
    <property type="entry name" value="ANTITOXIN HIGA1"/>
    <property type="match status" value="1"/>
</dbReference>
<sequence>MIDYADLMTKAERLRKRLGEDNNSPVDIFSLAQEIEKLTIVYYPMGNKLSGMCIKGSDERYTIALNSSMTLGRRRFSLAHEFYHLFYDDNMRAICAKQIGSGSEIEKNADAFAAYFLMPRAALVDKADSLLEKHADKIDKLTIQDIIRIEQYFGVSHQAAVYQLNHCGHGRYINKNELDAILNTGVRRKAEEMGFYSALYRPLPEKKQYYTYGHYIDQAEQLLNKEIISNGKYEELLLDAFRDDLVYGIEEGGEVID</sequence>
<dbReference type="RefSeq" id="WP_308731741.1">
    <property type="nucleotide sequence ID" value="NZ_JAJEQN010000018.1"/>
</dbReference>
<organism evidence="2 3">
    <name type="scientific">Anthropogastromicrobium aceti</name>
    <dbReference type="NCBI Taxonomy" id="2981768"/>
    <lineage>
        <taxon>Bacteria</taxon>
        <taxon>Bacillati</taxon>
        <taxon>Bacillota</taxon>
        <taxon>Clostridia</taxon>
        <taxon>Lachnospirales</taxon>
        <taxon>Lachnospiraceae</taxon>
        <taxon>Anthropogastromicrobium</taxon>
    </lineage>
</organism>
<protein>
    <submittedName>
        <fullName evidence="2">ImmA/IrrE family metallo-endopeptidase</fullName>
    </submittedName>
</protein>
<proteinExistence type="predicted"/>
<dbReference type="AlphaFoldDB" id="A0AAE3E4P9"/>
<keyword evidence="3" id="KW-1185">Reference proteome</keyword>
<feature type="domain" description="IrrE N-terminal-like" evidence="1">
    <location>
        <begin position="56"/>
        <end position="164"/>
    </location>
</feature>
<evidence type="ECO:0000313" key="3">
    <source>
        <dbReference type="Proteomes" id="UP001198200"/>
    </source>
</evidence>
<comment type="caution">
    <text evidence="2">The sequence shown here is derived from an EMBL/GenBank/DDBJ whole genome shotgun (WGS) entry which is preliminary data.</text>
</comment>
<reference evidence="2 3" key="1">
    <citation type="submission" date="2021-10" db="EMBL/GenBank/DDBJ databases">
        <title>Anaerobic single-cell dispensing facilitates the cultivation of human gut bacteria.</title>
        <authorList>
            <person name="Afrizal A."/>
        </authorList>
    </citation>
    <scope>NUCLEOTIDE SEQUENCE [LARGE SCALE GENOMIC DNA]</scope>
    <source>
        <strain evidence="2 3">CLA-AA-H224</strain>
    </source>
</reference>